<sequence length="251" mass="27661">MTTPKPRIAFFHGGGSNSQISTIQCAQVSRYLQDEYEFVFFDAPFERSAGPGILPAFADKMYQPYRTWFTTSPEDGTELGDGSGFDASYSSSWGMAADGVERVWELMKSSPSVGKGEWVGVMGFSQGTRVAGGLLLDQQRRTEAGLLRKGKGEIELKFGVLCMGGGSPMRSAISHAPNPPDLVTIPVLHLHGLRDFNLANSRKQKDTYYHPSSATLLEIEYHHAMPWNRADLVAFCDAVRDFWTPKENAVA</sequence>
<evidence type="ECO:0000259" key="2">
    <source>
        <dbReference type="Pfam" id="PF03959"/>
    </source>
</evidence>
<protein>
    <submittedName>
        <fullName evidence="3">Serine hydrolase FSH</fullName>
    </submittedName>
</protein>
<name>A0A9P7YSI9_9HELO</name>
<dbReference type="GO" id="GO:0005634">
    <property type="term" value="C:nucleus"/>
    <property type="evidence" value="ECO:0007669"/>
    <property type="project" value="TreeGrafter"/>
</dbReference>
<dbReference type="SUPFAM" id="SSF53474">
    <property type="entry name" value="alpha/beta-Hydrolases"/>
    <property type="match status" value="1"/>
</dbReference>
<comment type="caution">
    <text evidence="3">The sequence shown here is derived from an EMBL/GenBank/DDBJ whole genome shotgun (WGS) entry which is preliminary data.</text>
</comment>
<dbReference type="EMBL" id="MU251363">
    <property type="protein sequence ID" value="KAG9238956.1"/>
    <property type="molecule type" value="Genomic_DNA"/>
</dbReference>
<dbReference type="GO" id="GO:0044550">
    <property type="term" value="P:secondary metabolite biosynthetic process"/>
    <property type="evidence" value="ECO:0007669"/>
    <property type="project" value="TreeGrafter"/>
</dbReference>
<dbReference type="AlphaFoldDB" id="A0A9P7YSI9"/>
<evidence type="ECO:0000313" key="3">
    <source>
        <dbReference type="EMBL" id="KAG9238956.1"/>
    </source>
</evidence>
<dbReference type="InterPro" id="IPR050593">
    <property type="entry name" value="LovG"/>
</dbReference>
<proteinExistence type="predicted"/>
<dbReference type="GO" id="GO:0016787">
    <property type="term" value="F:hydrolase activity"/>
    <property type="evidence" value="ECO:0007669"/>
    <property type="project" value="UniProtKB-KW"/>
</dbReference>
<reference evidence="3" key="1">
    <citation type="journal article" date="2021" name="IMA Fungus">
        <title>Genomic characterization of three marine fungi, including Emericellopsis atlantica sp. nov. with signatures of a generalist lifestyle and marine biomass degradation.</title>
        <authorList>
            <person name="Hagestad O.C."/>
            <person name="Hou L."/>
            <person name="Andersen J.H."/>
            <person name="Hansen E.H."/>
            <person name="Altermark B."/>
            <person name="Li C."/>
            <person name="Kuhnert E."/>
            <person name="Cox R.J."/>
            <person name="Crous P.W."/>
            <person name="Spatafora J.W."/>
            <person name="Lail K."/>
            <person name="Amirebrahimi M."/>
            <person name="Lipzen A."/>
            <person name="Pangilinan J."/>
            <person name="Andreopoulos W."/>
            <person name="Hayes R.D."/>
            <person name="Ng V."/>
            <person name="Grigoriev I.V."/>
            <person name="Jackson S.A."/>
            <person name="Sutton T.D.S."/>
            <person name="Dobson A.D.W."/>
            <person name="Rama T."/>
        </authorList>
    </citation>
    <scope>NUCLEOTIDE SEQUENCE</scope>
    <source>
        <strain evidence="3">TRa018bII</strain>
    </source>
</reference>
<keyword evidence="4" id="KW-1185">Reference proteome</keyword>
<dbReference type="OrthoDB" id="414698at2759"/>
<evidence type="ECO:0000313" key="4">
    <source>
        <dbReference type="Proteomes" id="UP000824998"/>
    </source>
</evidence>
<gene>
    <name evidence="3" type="ORF">BJ875DRAFT_275047</name>
</gene>
<accession>A0A9P7YSI9</accession>
<keyword evidence="1 3" id="KW-0378">Hydrolase</keyword>
<evidence type="ECO:0000256" key="1">
    <source>
        <dbReference type="ARBA" id="ARBA00022801"/>
    </source>
</evidence>
<feature type="domain" description="Serine hydrolase" evidence="2">
    <location>
        <begin position="4"/>
        <end position="229"/>
    </location>
</feature>
<dbReference type="GO" id="GO:0005737">
    <property type="term" value="C:cytoplasm"/>
    <property type="evidence" value="ECO:0007669"/>
    <property type="project" value="TreeGrafter"/>
</dbReference>
<dbReference type="Proteomes" id="UP000824998">
    <property type="component" value="Unassembled WGS sequence"/>
</dbReference>
<organism evidence="3 4">
    <name type="scientific">Amylocarpus encephaloides</name>
    <dbReference type="NCBI Taxonomy" id="45428"/>
    <lineage>
        <taxon>Eukaryota</taxon>
        <taxon>Fungi</taxon>
        <taxon>Dikarya</taxon>
        <taxon>Ascomycota</taxon>
        <taxon>Pezizomycotina</taxon>
        <taxon>Leotiomycetes</taxon>
        <taxon>Helotiales</taxon>
        <taxon>Helotiales incertae sedis</taxon>
        <taxon>Amylocarpus</taxon>
    </lineage>
</organism>
<dbReference type="PANTHER" id="PTHR48070">
    <property type="entry name" value="ESTERASE OVCA2"/>
    <property type="match status" value="1"/>
</dbReference>
<dbReference type="Pfam" id="PF03959">
    <property type="entry name" value="FSH1"/>
    <property type="match status" value="1"/>
</dbReference>
<dbReference type="PANTHER" id="PTHR48070:SF1">
    <property type="entry name" value="SERINE HYDROLASE FSH DOMAIN-CONTAINING PROTEIN"/>
    <property type="match status" value="1"/>
</dbReference>
<dbReference type="InterPro" id="IPR005645">
    <property type="entry name" value="FSH-like_dom"/>
</dbReference>
<dbReference type="InterPro" id="IPR029058">
    <property type="entry name" value="AB_hydrolase_fold"/>
</dbReference>
<dbReference type="Gene3D" id="3.40.50.1820">
    <property type="entry name" value="alpha/beta hydrolase"/>
    <property type="match status" value="1"/>
</dbReference>